<keyword evidence="3" id="KW-0238">DNA-binding</keyword>
<dbReference type="InterPro" id="IPR036390">
    <property type="entry name" value="WH_DNA-bd_sf"/>
</dbReference>
<dbReference type="Gene3D" id="3.40.190.10">
    <property type="entry name" value="Periplasmic binding protein-like II"/>
    <property type="match status" value="2"/>
</dbReference>
<keyword evidence="2" id="KW-0805">Transcription regulation</keyword>
<dbReference type="PRINTS" id="PR00039">
    <property type="entry name" value="HTHLYSR"/>
</dbReference>
<dbReference type="PANTHER" id="PTHR30126:SF39">
    <property type="entry name" value="HTH-TYPE TRANSCRIPTIONAL REGULATOR CYSL"/>
    <property type="match status" value="1"/>
</dbReference>
<dbReference type="GO" id="GO:0003700">
    <property type="term" value="F:DNA-binding transcription factor activity"/>
    <property type="evidence" value="ECO:0007669"/>
    <property type="project" value="InterPro"/>
</dbReference>
<dbReference type="Proteomes" id="UP000014184">
    <property type="component" value="Unassembled WGS sequence"/>
</dbReference>
<dbReference type="Pfam" id="PF03466">
    <property type="entry name" value="LysR_substrate"/>
    <property type="match status" value="1"/>
</dbReference>
<gene>
    <name evidence="6" type="ORF">TM51_14516</name>
</gene>
<dbReference type="InterPro" id="IPR036388">
    <property type="entry name" value="WH-like_DNA-bd_sf"/>
</dbReference>
<keyword evidence="7" id="KW-1185">Reference proteome</keyword>
<dbReference type="CDD" id="cd05466">
    <property type="entry name" value="PBP2_LTTR_substrate"/>
    <property type="match status" value="1"/>
</dbReference>
<dbReference type="Gene3D" id="1.10.10.10">
    <property type="entry name" value="Winged helix-like DNA-binding domain superfamily/Winged helix DNA-binding domain"/>
    <property type="match status" value="1"/>
</dbReference>
<evidence type="ECO:0000256" key="4">
    <source>
        <dbReference type="ARBA" id="ARBA00023163"/>
    </source>
</evidence>
<comment type="caution">
    <text evidence="6">The sequence shown here is derived from an EMBL/GenBank/DDBJ whole genome shotgun (WGS) entry which is preliminary data.</text>
</comment>
<evidence type="ECO:0000256" key="2">
    <source>
        <dbReference type="ARBA" id="ARBA00023015"/>
    </source>
</evidence>
<sequence length="297" mass="32469">MNLELLRTFLAVHRAGSLTRAASHLGMSQPTVTAQIRTLEKELGRQLFIRRPDGVRPTGPADQLARRLAPHLDALEAVIETEVLQRVPFEQPLHIGGPTELLTVRVLPALAELVAEGLQLRTVTGMPDELLDGLLAGRHDLVVSTAPPRRRGISSTPLMDEEFLLVAHPDWKDRLPADVAADAGKALDSVPVVAYAEELPIIRRYWLTVFGRRPPMRAAVVVPDLRGVLATVVAGAGITVLPRYLAANALEQGELTVLHQPELSPINTIYLVVRAGSLAQQRIALVHQKLLTEARSW</sequence>
<feature type="domain" description="HTH lysR-type" evidence="5">
    <location>
        <begin position="1"/>
        <end position="58"/>
    </location>
</feature>
<dbReference type="GO" id="GO:0000976">
    <property type="term" value="F:transcription cis-regulatory region binding"/>
    <property type="evidence" value="ECO:0007669"/>
    <property type="project" value="TreeGrafter"/>
</dbReference>
<dbReference type="PROSITE" id="PS50931">
    <property type="entry name" value="HTH_LYSR"/>
    <property type="match status" value="1"/>
</dbReference>
<protein>
    <submittedName>
        <fullName evidence="6">LysR family transcriptional regulator</fullName>
    </submittedName>
</protein>
<dbReference type="Pfam" id="PF00126">
    <property type="entry name" value="HTH_1"/>
    <property type="match status" value="1"/>
</dbReference>
<evidence type="ECO:0000259" key="5">
    <source>
        <dbReference type="PROSITE" id="PS50931"/>
    </source>
</evidence>
<evidence type="ECO:0000256" key="1">
    <source>
        <dbReference type="ARBA" id="ARBA00009437"/>
    </source>
</evidence>
<dbReference type="InterPro" id="IPR000847">
    <property type="entry name" value="LysR_HTH_N"/>
</dbReference>
<name>A0A9P2T770_THEFU</name>
<proteinExistence type="inferred from homology"/>
<dbReference type="AlphaFoldDB" id="A0A9P2T770"/>
<organism evidence="6 7">
    <name type="scientific">Thermobifida fusca TM51</name>
    <dbReference type="NCBI Taxonomy" id="1169414"/>
    <lineage>
        <taxon>Bacteria</taxon>
        <taxon>Bacillati</taxon>
        <taxon>Actinomycetota</taxon>
        <taxon>Actinomycetes</taxon>
        <taxon>Streptosporangiales</taxon>
        <taxon>Nocardiopsidaceae</taxon>
        <taxon>Thermobifida</taxon>
    </lineage>
</organism>
<dbReference type="InterPro" id="IPR005119">
    <property type="entry name" value="LysR_subst-bd"/>
</dbReference>
<reference evidence="6 7" key="1">
    <citation type="journal article" date="2013" name="Genome Announc.">
        <title>Draft Genome Sequence of the Lignocellulose Decomposer Thermobifida fusca Strain TM51.</title>
        <authorList>
            <person name="Toth A."/>
            <person name="Barna T."/>
            <person name="Nagy I."/>
            <person name="Horvath B."/>
            <person name="Nagy I."/>
            <person name="Tancsics A."/>
            <person name="Kriszt B."/>
            <person name="Baka E."/>
            <person name="Fekete C."/>
            <person name="Kukolya J."/>
        </authorList>
    </citation>
    <scope>NUCLEOTIDE SEQUENCE [LARGE SCALE GENOMIC DNA]</scope>
    <source>
        <strain evidence="6 7">TM51</strain>
    </source>
</reference>
<accession>A0A9P2T770</accession>
<dbReference type="SUPFAM" id="SSF53850">
    <property type="entry name" value="Periplasmic binding protein-like II"/>
    <property type="match status" value="1"/>
</dbReference>
<comment type="similarity">
    <text evidence="1">Belongs to the LysR transcriptional regulatory family.</text>
</comment>
<evidence type="ECO:0000313" key="6">
    <source>
        <dbReference type="EMBL" id="EOR70106.1"/>
    </source>
</evidence>
<evidence type="ECO:0000313" key="7">
    <source>
        <dbReference type="Proteomes" id="UP000014184"/>
    </source>
</evidence>
<keyword evidence="4" id="KW-0804">Transcription</keyword>
<dbReference type="PANTHER" id="PTHR30126">
    <property type="entry name" value="HTH-TYPE TRANSCRIPTIONAL REGULATOR"/>
    <property type="match status" value="1"/>
</dbReference>
<dbReference type="EMBL" id="AOSG01000085">
    <property type="protein sequence ID" value="EOR70106.1"/>
    <property type="molecule type" value="Genomic_DNA"/>
</dbReference>
<dbReference type="RefSeq" id="WP_016189327.1">
    <property type="nucleotide sequence ID" value="NZ_AOSG01000085.1"/>
</dbReference>
<evidence type="ECO:0000256" key="3">
    <source>
        <dbReference type="ARBA" id="ARBA00023125"/>
    </source>
</evidence>
<dbReference type="SUPFAM" id="SSF46785">
    <property type="entry name" value="Winged helix' DNA-binding domain"/>
    <property type="match status" value="1"/>
</dbReference>